<sequence>MDQPIRLVIVTGMSGAGKTQALKFLEDLGFFCVDNLPPSLLPKLVELFGHSDGKVNRLALGLDIRGGRFFSEIVDALRETARIGVAYQILFMDASDEVLVRRYKESRRRHPLAQQGRLLEAIRKERKVLQELRGLASRIIDTTSLKPSDLRRELQEAFGQEGEAPAFHVNVVSFGFKHGAVLDADLLFDVRFLPNPHYVADLRPLTGEDEAVQEYVMKWAPTQEFFQRLTDLIGFLLPQYVAEGKSQLTIAIGCTGGQHRSVCLARKLADWIRDRGYSVSVEHRDVVHGGEARDSGEARDAGDGAQDGEQP</sequence>
<dbReference type="Proteomes" id="UP001519289">
    <property type="component" value="Unassembled WGS sequence"/>
</dbReference>
<reference evidence="8 9" key="1">
    <citation type="submission" date="2021-03" db="EMBL/GenBank/DDBJ databases">
        <title>Genomic Encyclopedia of Type Strains, Phase IV (KMG-IV): sequencing the most valuable type-strain genomes for metagenomic binning, comparative biology and taxonomic classification.</title>
        <authorList>
            <person name="Goeker M."/>
        </authorList>
    </citation>
    <scope>NUCLEOTIDE SEQUENCE [LARGE SCALE GENOMIC DNA]</scope>
    <source>
        <strain evidence="8 9">DSM 27138</strain>
    </source>
</reference>
<evidence type="ECO:0000256" key="2">
    <source>
        <dbReference type="ARBA" id="ARBA00022840"/>
    </source>
</evidence>
<feature type="compositionally biased region" description="Basic and acidic residues" evidence="5">
    <location>
        <begin position="286"/>
        <end position="302"/>
    </location>
</feature>
<name>A0ABS4JSP5_9FIRM</name>
<feature type="region of interest" description="Disordered" evidence="5">
    <location>
        <begin position="286"/>
        <end position="311"/>
    </location>
</feature>
<keyword evidence="3 4" id="KW-0342">GTP-binding</keyword>
<evidence type="ECO:0000256" key="1">
    <source>
        <dbReference type="ARBA" id="ARBA00022741"/>
    </source>
</evidence>
<dbReference type="PANTHER" id="PTHR30448">
    <property type="entry name" value="RNASE ADAPTER PROTEIN RAPZ"/>
    <property type="match status" value="1"/>
</dbReference>
<keyword evidence="9" id="KW-1185">Reference proteome</keyword>
<evidence type="ECO:0000256" key="3">
    <source>
        <dbReference type="ARBA" id="ARBA00023134"/>
    </source>
</evidence>
<dbReference type="RefSeq" id="WP_209466174.1">
    <property type="nucleotide sequence ID" value="NZ_JAGGLG010000009.1"/>
</dbReference>
<keyword evidence="2 4" id="KW-0067">ATP-binding</keyword>
<evidence type="ECO:0000256" key="4">
    <source>
        <dbReference type="HAMAP-Rule" id="MF_00636"/>
    </source>
</evidence>
<feature type="domain" description="RapZ C-terminal" evidence="7">
    <location>
        <begin position="168"/>
        <end position="286"/>
    </location>
</feature>
<gene>
    <name evidence="8" type="ORF">J2Z79_001435</name>
</gene>
<dbReference type="PIRSF" id="PIRSF005052">
    <property type="entry name" value="P-loopkin"/>
    <property type="match status" value="1"/>
</dbReference>
<feature type="binding site" evidence="4">
    <location>
        <begin position="12"/>
        <end position="19"/>
    </location>
    <ligand>
        <name>ATP</name>
        <dbReference type="ChEBI" id="CHEBI:30616"/>
    </ligand>
</feature>
<feature type="binding site" evidence="4">
    <location>
        <begin position="63"/>
        <end position="66"/>
    </location>
    <ligand>
        <name>GTP</name>
        <dbReference type="ChEBI" id="CHEBI:37565"/>
    </ligand>
</feature>
<evidence type="ECO:0000259" key="7">
    <source>
        <dbReference type="Pfam" id="PF22740"/>
    </source>
</evidence>
<dbReference type="EMBL" id="JAGGLG010000009">
    <property type="protein sequence ID" value="MBP2018036.1"/>
    <property type="molecule type" value="Genomic_DNA"/>
</dbReference>
<dbReference type="PANTHER" id="PTHR30448:SF0">
    <property type="entry name" value="RNASE ADAPTER PROTEIN RAPZ"/>
    <property type="match status" value="1"/>
</dbReference>
<dbReference type="InterPro" id="IPR053930">
    <property type="entry name" value="RapZ-like_N"/>
</dbReference>
<organism evidence="8 9">
    <name type="scientific">Symbiobacterium terraclitae</name>
    <dbReference type="NCBI Taxonomy" id="557451"/>
    <lineage>
        <taxon>Bacteria</taxon>
        <taxon>Bacillati</taxon>
        <taxon>Bacillota</taxon>
        <taxon>Clostridia</taxon>
        <taxon>Eubacteriales</taxon>
        <taxon>Symbiobacteriaceae</taxon>
        <taxon>Symbiobacterium</taxon>
    </lineage>
</organism>
<dbReference type="InterPro" id="IPR053931">
    <property type="entry name" value="RapZ_C"/>
</dbReference>
<proteinExistence type="inferred from homology"/>
<evidence type="ECO:0000313" key="9">
    <source>
        <dbReference type="Proteomes" id="UP001519289"/>
    </source>
</evidence>
<dbReference type="HAMAP" id="MF_00636">
    <property type="entry name" value="RapZ_like"/>
    <property type="match status" value="1"/>
</dbReference>
<dbReference type="NCBIfam" id="NF003828">
    <property type="entry name" value="PRK05416.1"/>
    <property type="match status" value="1"/>
</dbReference>
<dbReference type="InterPro" id="IPR005337">
    <property type="entry name" value="RapZ-like"/>
</dbReference>
<evidence type="ECO:0000259" key="6">
    <source>
        <dbReference type="Pfam" id="PF03668"/>
    </source>
</evidence>
<evidence type="ECO:0000313" key="8">
    <source>
        <dbReference type="EMBL" id="MBP2018036.1"/>
    </source>
</evidence>
<keyword evidence="1 4" id="KW-0547">Nucleotide-binding</keyword>
<dbReference type="Pfam" id="PF03668">
    <property type="entry name" value="RapZ-like_N"/>
    <property type="match status" value="1"/>
</dbReference>
<comment type="caution">
    <text evidence="8">The sequence shown here is derived from an EMBL/GenBank/DDBJ whole genome shotgun (WGS) entry which is preliminary data.</text>
</comment>
<dbReference type="Pfam" id="PF22740">
    <property type="entry name" value="PapZ_C"/>
    <property type="match status" value="1"/>
</dbReference>
<feature type="domain" description="RapZ-like N-terminal" evidence="6">
    <location>
        <begin position="5"/>
        <end position="160"/>
    </location>
</feature>
<protein>
    <submittedName>
        <fullName evidence="8">UPF0042 nucleotide-binding protein</fullName>
    </submittedName>
</protein>
<evidence type="ECO:0000256" key="5">
    <source>
        <dbReference type="SAM" id="MobiDB-lite"/>
    </source>
</evidence>
<dbReference type="SUPFAM" id="SSF52540">
    <property type="entry name" value="P-loop containing nucleoside triphosphate hydrolases"/>
    <property type="match status" value="1"/>
</dbReference>
<dbReference type="InterPro" id="IPR027417">
    <property type="entry name" value="P-loop_NTPase"/>
</dbReference>
<accession>A0ABS4JSP5</accession>